<dbReference type="HOGENOM" id="CLU_1786568_0_0_1"/>
<dbReference type="PANTHER" id="PTHR23030:SF30">
    <property type="entry name" value="TYROSINE-PROTEIN PHOSPHATASE NON-RECEPTOR TYPE 23"/>
    <property type="match status" value="1"/>
</dbReference>
<dbReference type="InterPro" id="IPR038499">
    <property type="entry name" value="BRO1_sf"/>
</dbReference>
<evidence type="ECO:0000256" key="1">
    <source>
        <dbReference type="ARBA" id="ARBA00041284"/>
    </source>
</evidence>
<evidence type="ECO:0000313" key="4">
    <source>
        <dbReference type="Proteomes" id="UP000001072"/>
    </source>
</evidence>
<dbReference type="KEGG" id="mlr:MELLADRAFT_114704"/>
<dbReference type="OrthoDB" id="2141925at2759"/>
<dbReference type="VEuPathDB" id="FungiDB:MELLADRAFT_114704"/>
<feature type="non-terminal residue" evidence="3">
    <location>
        <position position="134"/>
    </location>
</feature>
<keyword evidence="4" id="KW-1185">Reference proteome</keyword>
<evidence type="ECO:0000313" key="3">
    <source>
        <dbReference type="EMBL" id="EGF96964.1"/>
    </source>
</evidence>
<gene>
    <name evidence="3" type="ORF">MELLADRAFT_114704</name>
</gene>
<dbReference type="GeneID" id="18925437"/>
<accession>F4SEG2</accession>
<sequence length="134" mass="15109">MSTTQAPLLWVPFKSTSDVSYGQSIRQTITQTYQESPDTYKEEILSLDRCRQDALRGSAGSDVTGRDLLYKYFGQLELLELRFPEVRVPFPWKDAFTGKEISQLSLAYEKASVIFNIAATLSSLAAQQNRTSTE</sequence>
<dbReference type="InterPro" id="IPR004328">
    <property type="entry name" value="BRO1_dom"/>
</dbReference>
<dbReference type="GO" id="GO:0005768">
    <property type="term" value="C:endosome"/>
    <property type="evidence" value="ECO:0007669"/>
    <property type="project" value="TreeGrafter"/>
</dbReference>
<protein>
    <recommendedName>
        <fullName evidence="1">BRO domain-containing protein 1</fullName>
    </recommendedName>
</protein>
<dbReference type="STRING" id="747676.F4SEG2"/>
<proteinExistence type="predicted"/>
<dbReference type="PANTHER" id="PTHR23030">
    <property type="entry name" value="PCD6 INTERACTING PROTEIN-RELATED"/>
    <property type="match status" value="1"/>
</dbReference>
<dbReference type="AlphaFoldDB" id="F4SEG2"/>
<dbReference type="Gene3D" id="1.25.40.280">
    <property type="entry name" value="alix/aip1 like domains"/>
    <property type="match status" value="1"/>
</dbReference>
<dbReference type="Proteomes" id="UP000001072">
    <property type="component" value="Unassembled WGS sequence"/>
</dbReference>
<reference evidence="4" key="1">
    <citation type="journal article" date="2011" name="Proc. Natl. Acad. Sci. U.S.A.">
        <title>Obligate biotrophy features unraveled by the genomic analysis of rust fungi.</title>
        <authorList>
            <person name="Duplessis S."/>
            <person name="Cuomo C.A."/>
            <person name="Lin Y.-C."/>
            <person name="Aerts A."/>
            <person name="Tisserant E."/>
            <person name="Veneault-Fourrey C."/>
            <person name="Joly D.L."/>
            <person name="Hacquard S."/>
            <person name="Amselem J."/>
            <person name="Cantarel B.L."/>
            <person name="Chiu R."/>
            <person name="Coutinho P.M."/>
            <person name="Feau N."/>
            <person name="Field M."/>
            <person name="Frey P."/>
            <person name="Gelhaye E."/>
            <person name="Goldberg J."/>
            <person name="Grabherr M.G."/>
            <person name="Kodira C.D."/>
            <person name="Kohler A."/>
            <person name="Kuees U."/>
            <person name="Lindquist E.A."/>
            <person name="Lucas S.M."/>
            <person name="Mago R."/>
            <person name="Mauceli E."/>
            <person name="Morin E."/>
            <person name="Murat C."/>
            <person name="Pangilinan J.L."/>
            <person name="Park R."/>
            <person name="Pearson M."/>
            <person name="Quesneville H."/>
            <person name="Rouhier N."/>
            <person name="Sakthikumar S."/>
            <person name="Salamov A.A."/>
            <person name="Schmutz J."/>
            <person name="Selles B."/>
            <person name="Shapiro H."/>
            <person name="Tanguay P."/>
            <person name="Tuskan G.A."/>
            <person name="Henrissat B."/>
            <person name="Van de Peer Y."/>
            <person name="Rouze P."/>
            <person name="Ellis J.G."/>
            <person name="Dodds P.N."/>
            <person name="Schein J.E."/>
            <person name="Zhong S."/>
            <person name="Hamelin R.C."/>
            <person name="Grigoriev I.V."/>
            <person name="Szabo L.J."/>
            <person name="Martin F."/>
        </authorList>
    </citation>
    <scope>NUCLEOTIDE SEQUENCE [LARGE SCALE GENOMIC DNA]</scope>
    <source>
        <strain evidence="4">98AG31 / pathotype 3-4-7</strain>
    </source>
</reference>
<dbReference type="EMBL" id="GL883441">
    <property type="protein sequence ID" value="EGF96964.1"/>
    <property type="molecule type" value="Genomic_DNA"/>
</dbReference>
<organism evidence="4">
    <name type="scientific">Melampsora larici-populina (strain 98AG31 / pathotype 3-4-7)</name>
    <name type="common">Poplar leaf rust fungus</name>
    <dbReference type="NCBI Taxonomy" id="747676"/>
    <lineage>
        <taxon>Eukaryota</taxon>
        <taxon>Fungi</taxon>
        <taxon>Dikarya</taxon>
        <taxon>Basidiomycota</taxon>
        <taxon>Pucciniomycotina</taxon>
        <taxon>Pucciniomycetes</taxon>
        <taxon>Pucciniales</taxon>
        <taxon>Melampsoraceae</taxon>
        <taxon>Melampsora</taxon>
    </lineage>
</organism>
<dbReference type="GO" id="GO:0043328">
    <property type="term" value="P:protein transport to vacuole involved in ubiquitin-dependent protein catabolic process via the multivesicular body sorting pathway"/>
    <property type="evidence" value="ECO:0007669"/>
    <property type="project" value="TreeGrafter"/>
</dbReference>
<dbReference type="Pfam" id="PF03097">
    <property type="entry name" value="BRO1"/>
    <property type="match status" value="1"/>
</dbReference>
<evidence type="ECO:0000259" key="2">
    <source>
        <dbReference type="PROSITE" id="PS51180"/>
    </source>
</evidence>
<name>F4SEG2_MELLP</name>
<dbReference type="RefSeq" id="XP_007419766.1">
    <property type="nucleotide sequence ID" value="XM_007419704.1"/>
</dbReference>
<dbReference type="eggNOG" id="KOG2220">
    <property type="taxonomic scope" value="Eukaryota"/>
</dbReference>
<feature type="domain" description="BRO1" evidence="2">
    <location>
        <begin position="7"/>
        <end position="134"/>
    </location>
</feature>
<dbReference type="PROSITE" id="PS51180">
    <property type="entry name" value="BRO1"/>
    <property type="match status" value="1"/>
</dbReference>
<dbReference type="InParanoid" id="F4SEG2"/>